<comment type="caution">
    <text evidence="2">The sequence shown here is derived from an EMBL/GenBank/DDBJ whole genome shotgun (WGS) entry which is preliminary data.</text>
</comment>
<dbReference type="EMBL" id="JBBYHR010000003">
    <property type="protein sequence ID" value="MEL1243919.1"/>
    <property type="molecule type" value="Genomic_DNA"/>
</dbReference>
<feature type="transmembrane region" description="Helical" evidence="1">
    <location>
        <begin position="92"/>
        <end position="110"/>
    </location>
</feature>
<name>A0ABU9HUT6_9FLAO</name>
<evidence type="ECO:0000313" key="3">
    <source>
        <dbReference type="Proteomes" id="UP001464555"/>
    </source>
</evidence>
<keyword evidence="1" id="KW-0812">Transmembrane</keyword>
<evidence type="ECO:0000313" key="2">
    <source>
        <dbReference type="EMBL" id="MEL1243919.1"/>
    </source>
</evidence>
<proteinExistence type="predicted"/>
<sequence length="164" mass="18347">MDLETSLDLKSLFASGVTPKQIEGLEMILLPENFDAKFDDQYDAQDSITLSKLLKAEGVKCANSFDLGFDLPTKERRSNDIWLGQLYILNDVILPIVTGVIGSVLASLITDWKNRKDLREPVGNVHTDITIISKEGKKEIHYTGDPETLMKILKAIDNGKKKKK</sequence>
<dbReference type="Proteomes" id="UP001464555">
    <property type="component" value="Unassembled WGS sequence"/>
</dbReference>
<gene>
    <name evidence="2" type="ORF">AAEO56_06560</name>
</gene>
<keyword evidence="1" id="KW-1133">Transmembrane helix</keyword>
<reference evidence="2 3" key="1">
    <citation type="submission" date="2024-04" db="EMBL/GenBank/DDBJ databases">
        <title>Flavobacterium sp. DGU11 16S ribosomal RNA gene Genome sequencing and assembly.</title>
        <authorList>
            <person name="Park S."/>
        </authorList>
    </citation>
    <scope>NUCLEOTIDE SEQUENCE [LARGE SCALE GENOMIC DNA]</scope>
    <source>
        <strain evidence="2 3">DGU11</strain>
    </source>
</reference>
<dbReference type="RefSeq" id="WP_341696235.1">
    <property type="nucleotide sequence ID" value="NZ_JBBYHR010000003.1"/>
</dbReference>
<keyword evidence="1" id="KW-0472">Membrane</keyword>
<organism evidence="2 3">
    <name type="scientific">Flavobacterium arundinis</name>
    <dbReference type="NCBI Taxonomy" id="3139143"/>
    <lineage>
        <taxon>Bacteria</taxon>
        <taxon>Pseudomonadati</taxon>
        <taxon>Bacteroidota</taxon>
        <taxon>Flavobacteriia</taxon>
        <taxon>Flavobacteriales</taxon>
        <taxon>Flavobacteriaceae</taxon>
        <taxon>Flavobacterium</taxon>
    </lineage>
</organism>
<evidence type="ECO:0000256" key="1">
    <source>
        <dbReference type="SAM" id="Phobius"/>
    </source>
</evidence>
<protein>
    <submittedName>
        <fullName evidence="2">Uncharacterized protein</fullName>
    </submittedName>
</protein>
<keyword evidence="3" id="KW-1185">Reference proteome</keyword>
<accession>A0ABU9HUT6</accession>